<dbReference type="Pfam" id="PF00106">
    <property type="entry name" value="adh_short"/>
    <property type="match status" value="1"/>
</dbReference>
<dbReference type="EMBL" id="CP118615">
    <property type="protein sequence ID" value="WDZ84060.1"/>
    <property type="molecule type" value="Genomic_DNA"/>
</dbReference>
<dbReference type="PANTHER" id="PTHR43180:SF66">
    <property type="entry name" value="SHORT-CHAIN DEHYDROGENASE_REDUCTASE FAMILY PROTEIN"/>
    <property type="match status" value="1"/>
</dbReference>
<protein>
    <submittedName>
        <fullName evidence="3">SDR family NAD(P)-dependent oxidoreductase</fullName>
    </submittedName>
</protein>
<dbReference type="CDD" id="cd05233">
    <property type="entry name" value="SDR_c"/>
    <property type="match status" value="1"/>
</dbReference>
<dbReference type="InterPro" id="IPR036291">
    <property type="entry name" value="NAD(P)-bd_dom_sf"/>
</dbReference>
<gene>
    <name evidence="3" type="ORF">PVK37_26930</name>
</gene>
<dbReference type="Gene3D" id="3.40.50.720">
    <property type="entry name" value="NAD(P)-binding Rossmann-like Domain"/>
    <property type="match status" value="1"/>
</dbReference>
<dbReference type="PRINTS" id="PR00081">
    <property type="entry name" value="GDHRDH"/>
</dbReference>
<evidence type="ECO:0000313" key="3">
    <source>
        <dbReference type="EMBL" id="WDZ84060.1"/>
    </source>
</evidence>
<dbReference type="Proteomes" id="UP001219605">
    <property type="component" value="Chromosome"/>
</dbReference>
<dbReference type="InterPro" id="IPR002347">
    <property type="entry name" value="SDR_fam"/>
</dbReference>
<name>A0ABY7ZMC3_9ACTN</name>
<keyword evidence="2" id="KW-0560">Oxidoreductase</keyword>
<reference evidence="3 4" key="1">
    <citation type="submission" date="2023-02" db="EMBL/GenBank/DDBJ databases">
        <authorList>
            <person name="Mo P."/>
        </authorList>
    </citation>
    <scope>NUCLEOTIDE SEQUENCE [LARGE SCALE GENOMIC DNA]</scope>
    <source>
        <strain evidence="3 4">HUAS 3</strain>
    </source>
</reference>
<dbReference type="SUPFAM" id="SSF51735">
    <property type="entry name" value="NAD(P)-binding Rossmann-fold domains"/>
    <property type="match status" value="1"/>
</dbReference>
<evidence type="ECO:0000256" key="1">
    <source>
        <dbReference type="ARBA" id="ARBA00006484"/>
    </source>
</evidence>
<dbReference type="PROSITE" id="PS00061">
    <property type="entry name" value="ADH_SHORT"/>
    <property type="match status" value="1"/>
</dbReference>
<accession>A0ABY7ZMC3</accession>
<proteinExistence type="inferred from homology"/>
<sequence length="271" mass="28047">MRLTDRVVVVTGGAGGIGAALGRRFVAEGAAVVVLADLDADAAHAVAAAIGPAARGVGLDATDAAQVAALVTEVETRYGRIDLFCANAGVATGRGLDAEDADWERSWQVNVVAHVYAARAVLPGMLARGEGYLLHTCSAAGLLTAVGDAPYTATKHAAVGFAEWLAITYRDRGIRVSALCPQGVDTPMLADGLAEGHLGARVIAASGPVLTPDAVADATVTGLAEERFLILPHPEVADYARRRADDPDGWQAGLRRLMGRLRRDAQAGPQR</sequence>
<organism evidence="3 4">
    <name type="scientific">Micromonospora cathayae</name>
    <dbReference type="NCBI Taxonomy" id="3028804"/>
    <lineage>
        <taxon>Bacteria</taxon>
        <taxon>Bacillati</taxon>
        <taxon>Actinomycetota</taxon>
        <taxon>Actinomycetes</taxon>
        <taxon>Micromonosporales</taxon>
        <taxon>Micromonosporaceae</taxon>
        <taxon>Micromonospora</taxon>
    </lineage>
</organism>
<keyword evidence="4" id="KW-1185">Reference proteome</keyword>
<dbReference type="InterPro" id="IPR020904">
    <property type="entry name" value="Sc_DH/Rdtase_CS"/>
</dbReference>
<dbReference type="PANTHER" id="PTHR43180">
    <property type="entry name" value="3-OXOACYL-(ACYL-CARRIER-PROTEIN) REDUCTASE (AFU_ORTHOLOGUE AFUA_6G11210)"/>
    <property type="match status" value="1"/>
</dbReference>
<evidence type="ECO:0000256" key="2">
    <source>
        <dbReference type="ARBA" id="ARBA00023002"/>
    </source>
</evidence>
<evidence type="ECO:0000313" key="4">
    <source>
        <dbReference type="Proteomes" id="UP001219605"/>
    </source>
</evidence>
<comment type="similarity">
    <text evidence="1">Belongs to the short-chain dehydrogenases/reductases (SDR) family.</text>
</comment>
<dbReference type="RefSeq" id="WP_275030619.1">
    <property type="nucleotide sequence ID" value="NZ_CP118615.1"/>
</dbReference>